<dbReference type="InterPro" id="IPR000198">
    <property type="entry name" value="RhoGAP_dom"/>
</dbReference>
<dbReference type="PROSITE" id="PS50238">
    <property type="entry name" value="RHOGAP"/>
    <property type="match status" value="1"/>
</dbReference>
<dbReference type="PANTHER" id="PTHR12783:SF5">
    <property type="entry name" value="RALA-BINDING PROTEIN 1"/>
    <property type="match status" value="1"/>
</dbReference>
<evidence type="ECO:0000313" key="4">
    <source>
        <dbReference type="Proteomes" id="UP001432216"/>
    </source>
</evidence>
<sequence>MSTPDIATAFPVTPFDPSYKELPERPPLSRPLSEISANELRRRSNRSSVHSAPKKDKGSRPGSEVREKEDMQQTGGMAAGKRVSSGVALPQTITVNLSEYAKSQPSPSTASATGSVGRPASMSSLGPVIASSSSTSIKQAPELPKRQSYGRTVSGASLKLSKIEQPEGCSGDRHEKHQSAVLVAQRSSLRPTSVASYAEVAKSSPTSGPEPHSLSLSATIPPKPPTKSKPSWLKRSAAGAGLRAKTKSPPSNDDDSPVSTTKPLPPILPPRKSKSKSKSRITESASIADLRSHSSETDRTSSMAPPDRSSYAFVASSASNPPPLPPRDTTGSNIKGRIAAWTAAAQSSSGFSRSESSQSLASQATGTSQYRLPSSASRVFGHAGSAVQKGWAGLRSKGMTSSMSINGMGSLASSSSRRELSRNSPLGGKRNRGSSDNQEVQGGPVFSREMIKRPTEGGGGKVFGREIVDAGKEWGVVDAGFEVPGQSEWEMKRRKCLPAVVIRSCDYLRIWGPKEEGIFRISGQSSHVAALKRLFDSGADIDLTECHPRDLDPHAVAGLFKLYLRELPSPLLTHALVPKFEKAIGKKEEAAKRSSVVDSVGVEEFDALLRQLPQAHWFLLAEIIHLLDLIPKHADINRMTLNALTLSLGPSLNIPGVVINELLERRETLFKDPPPPSTIDTAHDLISFSDIDIPSVVSPSAKSSIFSTIDSPYSHKADDSTAVQDGSTKRKPPKLPSRPSITKLFTSSHVSLPRQKSVDTLASVPDTAPPRVDVAVSPTSPLPNFQSKSKTQSPDTTPTREGASKPGSLVATYSSVASAPPSVPIATASSPGSMEPAEEVHYPVGTVEERARLFSTPTPIADRFISNQSFFPSLRASGKSTGPSATMRSASASLILPNGASRPGSASSATSVTNPASVIRRGPPVFFQSAGVERDRHAPGHVRSMSVIPSGVESASVTFGGAGTKRKDEMINEDGEDGRGKRLSAGPGVLDGSMREAIA</sequence>
<evidence type="ECO:0000313" key="3">
    <source>
        <dbReference type="EMBL" id="WVO20210.1"/>
    </source>
</evidence>
<feature type="compositionally biased region" description="Low complexity" evidence="1">
    <location>
        <begin position="347"/>
        <end position="364"/>
    </location>
</feature>
<feature type="region of interest" description="Disordered" evidence="1">
    <location>
        <begin position="715"/>
        <end position="807"/>
    </location>
</feature>
<dbReference type="SUPFAM" id="SSF48350">
    <property type="entry name" value="GTPase activation domain, GAP"/>
    <property type="match status" value="1"/>
</dbReference>
<gene>
    <name evidence="3" type="ORF">IAS62_001503</name>
</gene>
<dbReference type="Pfam" id="PF00620">
    <property type="entry name" value="RhoGAP"/>
    <property type="match status" value="1"/>
</dbReference>
<dbReference type="GeneID" id="89988278"/>
<feature type="compositionally biased region" description="Basic and acidic residues" evidence="1">
    <location>
        <begin position="53"/>
        <end position="71"/>
    </location>
</feature>
<feature type="compositionally biased region" description="Polar residues" evidence="1">
    <location>
        <begin position="99"/>
        <end position="114"/>
    </location>
</feature>
<accession>A0ABZ2ANV6</accession>
<reference evidence="3 4" key="1">
    <citation type="submission" date="2024-01" db="EMBL/GenBank/DDBJ databases">
        <title>Comparative genomics of Cryptococcus and Kwoniella reveals pathogenesis evolution and contrasting modes of karyotype evolution via chromosome fusion or intercentromeric recombination.</title>
        <authorList>
            <person name="Coelho M.A."/>
            <person name="David-Palma M."/>
            <person name="Shea T."/>
            <person name="Bowers K."/>
            <person name="McGinley-Smith S."/>
            <person name="Mohammad A.W."/>
            <person name="Gnirke A."/>
            <person name="Yurkov A.M."/>
            <person name="Nowrousian M."/>
            <person name="Sun S."/>
            <person name="Cuomo C.A."/>
            <person name="Heitman J."/>
        </authorList>
    </citation>
    <scope>NUCLEOTIDE SEQUENCE [LARGE SCALE GENOMIC DNA]</scope>
    <source>
        <strain evidence="3 4">7685027</strain>
    </source>
</reference>
<feature type="compositionally biased region" description="Polar residues" evidence="1">
    <location>
        <begin position="185"/>
        <end position="195"/>
    </location>
</feature>
<dbReference type="RefSeq" id="XP_064719450.1">
    <property type="nucleotide sequence ID" value="XM_064863378.1"/>
</dbReference>
<dbReference type="InterPro" id="IPR039767">
    <property type="entry name" value="RALBP1"/>
</dbReference>
<proteinExistence type="predicted"/>
<feature type="compositionally biased region" description="Basic and acidic residues" evidence="1">
    <location>
        <begin position="290"/>
        <end position="299"/>
    </location>
</feature>
<dbReference type="Proteomes" id="UP001432216">
    <property type="component" value="Chromosome 2"/>
</dbReference>
<evidence type="ECO:0000256" key="1">
    <source>
        <dbReference type="SAM" id="MobiDB-lite"/>
    </source>
</evidence>
<organism evidence="3 4">
    <name type="scientific">Cryptococcus decagattii</name>
    <dbReference type="NCBI Taxonomy" id="1859122"/>
    <lineage>
        <taxon>Eukaryota</taxon>
        <taxon>Fungi</taxon>
        <taxon>Dikarya</taxon>
        <taxon>Basidiomycota</taxon>
        <taxon>Agaricomycotina</taxon>
        <taxon>Tremellomycetes</taxon>
        <taxon>Tremellales</taxon>
        <taxon>Cryptococcaceae</taxon>
        <taxon>Cryptococcus</taxon>
        <taxon>Cryptococcus gattii species complex</taxon>
    </lineage>
</organism>
<dbReference type="InterPro" id="IPR008936">
    <property type="entry name" value="Rho_GTPase_activation_prot"/>
</dbReference>
<feature type="region of interest" description="Disordered" evidence="1">
    <location>
        <begin position="402"/>
        <end position="459"/>
    </location>
</feature>
<dbReference type="SMART" id="SM00324">
    <property type="entry name" value="RhoGAP"/>
    <property type="match status" value="1"/>
</dbReference>
<feature type="region of interest" description="Disordered" evidence="1">
    <location>
        <begin position="1"/>
        <end position="87"/>
    </location>
</feature>
<feature type="domain" description="Rho-GAP" evidence="2">
    <location>
        <begin position="483"/>
        <end position="686"/>
    </location>
</feature>
<feature type="compositionally biased region" description="Polar residues" evidence="1">
    <location>
        <begin position="777"/>
        <end position="799"/>
    </location>
</feature>
<protein>
    <recommendedName>
        <fullName evidence="2">Rho-GAP domain-containing protein</fullName>
    </recommendedName>
</protein>
<dbReference type="EMBL" id="CP143807">
    <property type="protein sequence ID" value="WVO20210.1"/>
    <property type="molecule type" value="Genomic_DNA"/>
</dbReference>
<dbReference type="PANTHER" id="PTHR12783">
    <property type="entry name" value="RALA BINDING PROTEIN 1 RALBP1"/>
    <property type="match status" value="1"/>
</dbReference>
<name>A0ABZ2ANV6_9TREE</name>
<feature type="region of interest" description="Disordered" evidence="1">
    <location>
        <begin position="958"/>
        <end position="999"/>
    </location>
</feature>
<feature type="compositionally biased region" description="Basic and acidic residues" evidence="1">
    <location>
        <begin position="161"/>
        <end position="178"/>
    </location>
</feature>
<dbReference type="Gene3D" id="1.10.555.10">
    <property type="entry name" value="Rho GTPase activation protein"/>
    <property type="match status" value="1"/>
</dbReference>
<evidence type="ECO:0000259" key="2">
    <source>
        <dbReference type="PROSITE" id="PS50238"/>
    </source>
</evidence>
<keyword evidence="4" id="KW-1185">Reference proteome</keyword>
<dbReference type="CDD" id="cd00159">
    <property type="entry name" value="RhoGAP"/>
    <property type="match status" value="1"/>
</dbReference>
<feature type="region of interest" description="Disordered" evidence="1">
    <location>
        <begin position="99"/>
        <end position="369"/>
    </location>
</feature>